<dbReference type="Proteomes" id="UP000509568">
    <property type="component" value="Chromosome"/>
</dbReference>
<reference evidence="1 2" key="1">
    <citation type="submission" date="2020-06" db="EMBL/GenBank/DDBJ databases">
        <title>Pseudomonas eucalypticola sp. nov., an endophyte of Eucalyptus dunnii leaves with biocontrol ability of eucalyptus leaf blight.</title>
        <authorList>
            <person name="Liu Y."/>
            <person name="Song Z."/>
            <person name="Zeng H."/>
            <person name="Lu M."/>
            <person name="Wang X."/>
            <person name="Lian X."/>
            <person name="Zhang Q."/>
        </authorList>
    </citation>
    <scope>NUCLEOTIDE SEQUENCE [LARGE SCALE GENOMIC DNA]</scope>
    <source>
        <strain evidence="1 2">NP-1</strain>
    </source>
</reference>
<dbReference type="KEGG" id="pez:HWQ56_09080"/>
<sequence length="73" mass="8419">MAHQMFSSVIAYSQHCERVIKEMLHARPSLDRQKVMTWVDEQAHAHSEGEPLEYLKALSAKVRAGQPMPWDTK</sequence>
<dbReference type="AlphaFoldDB" id="A0A7D5HMR1"/>
<name>A0A7D5HMR1_9PSED</name>
<evidence type="ECO:0000313" key="1">
    <source>
        <dbReference type="EMBL" id="QKZ03928.1"/>
    </source>
</evidence>
<evidence type="ECO:0000313" key="2">
    <source>
        <dbReference type="Proteomes" id="UP000509568"/>
    </source>
</evidence>
<organism evidence="1 2">
    <name type="scientific">Pseudomonas eucalypticola</name>
    <dbReference type="NCBI Taxonomy" id="2599595"/>
    <lineage>
        <taxon>Bacteria</taxon>
        <taxon>Pseudomonadati</taxon>
        <taxon>Pseudomonadota</taxon>
        <taxon>Gammaproteobacteria</taxon>
        <taxon>Pseudomonadales</taxon>
        <taxon>Pseudomonadaceae</taxon>
        <taxon>Pseudomonas</taxon>
    </lineage>
</organism>
<keyword evidence="2" id="KW-1185">Reference proteome</keyword>
<dbReference type="EMBL" id="CP056030">
    <property type="protein sequence ID" value="QKZ03928.1"/>
    <property type="molecule type" value="Genomic_DNA"/>
</dbReference>
<dbReference type="RefSeq" id="WP_158158463.1">
    <property type="nucleotide sequence ID" value="NZ_CP056030.1"/>
</dbReference>
<protein>
    <submittedName>
        <fullName evidence="1">Uncharacterized protein</fullName>
    </submittedName>
</protein>
<proteinExistence type="predicted"/>
<accession>A0A7D5HMR1</accession>
<gene>
    <name evidence="1" type="ORF">HWQ56_09080</name>
</gene>